<dbReference type="InterPro" id="IPR019320">
    <property type="entry name" value="BORCS8"/>
</dbReference>
<comment type="similarity">
    <text evidence="2">Belongs to the BORCS8 family.</text>
</comment>
<dbReference type="AlphaFoldDB" id="A0A0L0GAV6"/>
<dbReference type="GO" id="GO:0005765">
    <property type="term" value="C:lysosomal membrane"/>
    <property type="evidence" value="ECO:0007669"/>
    <property type="project" value="UniProtKB-SubCell"/>
</dbReference>
<dbReference type="PANTHER" id="PTHR21146">
    <property type="entry name" value="MEF2B PROTEIN"/>
    <property type="match status" value="1"/>
</dbReference>
<evidence type="ECO:0000313" key="6">
    <source>
        <dbReference type="Proteomes" id="UP000054560"/>
    </source>
</evidence>
<gene>
    <name evidence="5" type="ORF">SARC_01774</name>
</gene>
<dbReference type="GO" id="GO:0099078">
    <property type="term" value="C:BORC complex"/>
    <property type="evidence" value="ECO:0007669"/>
    <property type="project" value="TreeGrafter"/>
</dbReference>
<reference evidence="5 6" key="1">
    <citation type="submission" date="2011-02" db="EMBL/GenBank/DDBJ databases">
        <title>The Genome Sequence of Sphaeroforma arctica JP610.</title>
        <authorList>
            <consortium name="The Broad Institute Genome Sequencing Platform"/>
            <person name="Russ C."/>
            <person name="Cuomo C."/>
            <person name="Young S.K."/>
            <person name="Zeng Q."/>
            <person name="Gargeya S."/>
            <person name="Alvarado L."/>
            <person name="Berlin A."/>
            <person name="Chapman S.B."/>
            <person name="Chen Z."/>
            <person name="Freedman E."/>
            <person name="Gellesch M."/>
            <person name="Goldberg J."/>
            <person name="Griggs A."/>
            <person name="Gujja S."/>
            <person name="Heilman E."/>
            <person name="Heiman D."/>
            <person name="Howarth C."/>
            <person name="Mehta T."/>
            <person name="Neiman D."/>
            <person name="Pearson M."/>
            <person name="Roberts A."/>
            <person name="Saif S."/>
            <person name="Shea T."/>
            <person name="Shenoy N."/>
            <person name="Sisk P."/>
            <person name="Stolte C."/>
            <person name="Sykes S."/>
            <person name="White J."/>
            <person name="Yandava C."/>
            <person name="Burger G."/>
            <person name="Gray M.W."/>
            <person name="Holland P.W.H."/>
            <person name="King N."/>
            <person name="Lang F.B.F."/>
            <person name="Roger A.J."/>
            <person name="Ruiz-Trillo I."/>
            <person name="Haas B."/>
            <person name="Nusbaum C."/>
            <person name="Birren B."/>
        </authorList>
    </citation>
    <scope>NUCLEOTIDE SEQUENCE [LARGE SCALE GENOMIC DNA]</scope>
    <source>
        <strain evidence="5 6">JP610</strain>
    </source>
</reference>
<keyword evidence="4" id="KW-0458">Lysosome</keyword>
<dbReference type="GeneID" id="25902278"/>
<evidence type="ECO:0000256" key="1">
    <source>
        <dbReference type="ARBA" id="ARBA00004656"/>
    </source>
</evidence>
<protein>
    <submittedName>
        <fullName evidence="5">Uncharacterized protein</fullName>
    </submittedName>
</protein>
<dbReference type="Proteomes" id="UP000054560">
    <property type="component" value="Unassembled WGS sequence"/>
</dbReference>
<keyword evidence="6" id="KW-1185">Reference proteome</keyword>
<comment type="subcellular location">
    <subcellularLocation>
        <location evidence="1">Lysosome membrane</location>
    </subcellularLocation>
</comment>
<dbReference type="PANTHER" id="PTHR21146:SF0">
    <property type="entry name" value="BLOC-1-RELATED COMPLEX SUBUNIT 8"/>
    <property type="match status" value="1"/>
</dbReference>
<dbReference type="eggNOG" id="ENOG502SEX8">
    <property type="taxonomic scope" value="Eukaryota"/>
</dbReference>
<evidence type="ECO:0000256" key="2">
    <source>
        <dbReference type="ARBA" id="ARBA00010463"/>
    </source>
</evidence>
<accession>A0A0L0GAV6</accession>
<name>A0A0L0GAV6_9EUKA</name>
<evidence type="ECO:0000256" key="4">
    <source>
        <dbReference type="ARBA" id="ARBA00023228"/>
    </source>
</evidence>
<sequence length="175" mass="19599">MFIVGCYILTNQRVSLNMGDARGQGTTRQKVSLVEQVKFMRENGRDEELARMKASLSTSRPVEAMTRQTEEKIYKATENVSKSIFMLAHEPSIGLNRIMEHVGNSVPRFAEKKYALKQDIERLQGTVFDATFSLETLKGIGAASGRFQSMSDILTETTRELESSSSATKLAERKP</sequence>
<proteinExistence type="inferred from homology"/>
<dbReference type="Pfam" id="PF10167">
    <property type="entry name" value="BORCS8"/>
    <property type="match status" value="1"/>
</dbReference>
<evidence type="ECO:0000256" key="3">
    <source>
        <dbReference type="ARBA" id="ARBA00023136"/>
    </source>
</evidence>
<organism evidence="5 6">
    <name type="scientific">Sphaeroforma arctica JP610</name>
    <dbReference type="NCBI Taxonomy" id="667725"/>
    <lineage>
        <taxon>Eukaryota</taxon>
        <taxon>Ichthyosporea</taxon>
        <taxon>Ichthyophonida</taxon>
        <taxon>Sphaeroforma</taxon>
    </lineage>
</organism>
<dbReference type="RefSeq" id="XP_014159951.1">
    <property type="nucleotide sequence ID" value="XM_014304476.1"/>
</dbReference>
<dbReference type="OrthoDB" id="19830at2759"/>
<evidence type="ECO:0000313" key="5">
    <source>
        <dbReference type="EMBL" id="KNC86049.1"/>
    </source>
</evidence>
<dbReference type="EMBL" id="KQ241670">
    <property type="protein sequence ID" value="KNC86049.1"/>
    <property type="molecule type" value="Genomic_DNA"/>
</dbReference>
<keyword evidence="3" id="KW-0472">Membrane</keyword>